<dbReference type="OrthoDB" id="9793736at2"/>
<gene>
    <name evidence="2" type="ORF">E4656_19265</name>
</gene>
<dbReference type="Proteomes" id="UP000297475">
    <property type="component" value="Unassembled WGS sequence"/>
</dbReference>
<dbReference type="AlphaFoldDB" id="A0A4Z0WAD8"/>
<organism evidence="2 3">
    <name type="scientific">Natronospirillum operosum</name>
    <dbReference type="NCBI Taxonomy" id="2759953"/>
    <lineage>
        <taxon>Bacteria</taxon>
        <taxon>Pseudomonadati</taxon>
        <taxon>Pseudomonadota</taxon>
        <taxon>Gammaproteobacteria</taxon>
        <taxon>Oceanospirillales</taxon>
        <taxon>Natronospirillaceae</taxon>
        <taxon>Natronospirillum</taxon>
    </lineage>
</organism>
<evidence type="ECO:0000259" key="1">
    <source>
        <dbReference type="PROSITE" id="PS50404"/>
    </source>
</evidence>
<protein>
    <submittedName>
        <fullName evidence="2">Glutaredoxin</fullName>
    </submittedName>
</protein>
<proteinExistence type="predicted"/>
<comment type="caution">
    <text evidence="2">The sequence shown here is derived from an EMBL/GenBank/DDBJ whole genome shotgun (WGS) entry which is preliminary data.</text>
</comment>
<dbReference type="SUPFAM" id="SSF52833">
    <property type="entry name" value="Thioredoxin-like"/>
    <property type="match status" value="1"/>
</dbReference>
<dbReference type="InterPro" id="IPR004045">
    <property type="entry name" value="Glutathione_S-Trfase_N"/>
</dbReference>
<name>A0A4Z0WAD8_9GAMM</name>
<dbReference type="PROSITE" id="PS51354">
    <property type="entry name" value="GLUTAREDOXIN_2"/>
    <property type="match status" value="1"/>
</dbReference>
<dbReference type="Pfam" id="PF13417">
    <property type="entry name" value="GST_N_3"/>
    <property type="match status" value="1"/>
</dbReference>
<dbReference type="EMBL" id="SRMF01000015">
    <property type="protein sequence ID" value="TGG90267.1"/>
    <property type="molecule type" value="Genomic_DNA"/>
</dbReference>
<evidence type="ECO:0000313" key="2">
    <source>
        <dbReference type="EMBL" id="TGG90267.1"/>
    </source>
</evidence>
<reference evidence="2 3" key="1">
    <citation type="submission" date="2019-04" db="EMBL/GenBank/DDBJ databases">
        <title>Natronospirillum operosus gen. nov., sp. nov., a haloalkaliphilic satellite isolated from decaying biomass of laboratory culture of cyanobacterium Geitlerinema sp. and proposal of Natronospirillaceae fam. nov. and Saccharospirillaceae fam. nov.</title>
        <authorList>
            <person name="Kevbrin V."/>
            <person name="Boltyanskaya Y."/>
            <person name="Koziaeva V."/>
            <person name="Grouzdev D.S."/>
            <person name="Park M."/>
            <person name="Cho J."/>
        </authorList>
    </citation>
    <scope>NUCLEOTIDE SEQUENCE [LARGE SCALE GENOMIC DNA]</scope>
    <source>
        <strain evidence="2 3">G-116</strain>
    </source>
</reference>
<keyword evidence="3" id="KW-1185">Reference proteome</keyword>
<dbReference type="Gene3D" id="3.40.30.10">
    <property type="entry name" value="Glutaredoxin"/>
    <property type="match status" value="1"/>
</dbReference>
<dbReference type="InterPro" id="IPR036249">
    <property type="entry name" value="Thioredoxin-like_sf"/>
</dbReference>
<dbReference type="RefSeq" id="WP_135484960.1">
    <property type="nucleotide sequence ID" value="NZ_SRMF01000015.1"/>
</dbReference>
<dbReference type="PROSITE" id="PS50404">
    <property type="entry name" value="GST_NTER"/>
    <property type="match status" value="1"/>
</dbReference>
<feature type="domain" description="GST N-terminal" evidence="1">
    <location>
        <begin position="48"/>
        <end position="131"/>
    </location>
</feature>
<sequence>MRVIIIRFFFRTLGLILTPVMLLSEKLTTPKPIKRSAEAQAAVDKACDNLALYQFRACPFCIKVRKEMARLALPIEVRDPQLDPKHKEALIAGGGRGNVPCLRIGKDDPQATWMYESDDIINWLQKEFATE</sequence>
<accession>A0A4Z0WAD8</accession>
<evidence type="ECO:0000313" key="3">
    <source>
        <dbReference type="Proteomes" id="UP000297475"/>
    </source>
</evidence>